<dbReference type="Pfam" id="PF00691">
    <property type="entry name" value="OmpA"/>
    <property type="match status" value="1"/>
</dbReference>
<dbReference type="InterPro" id="IPR006664">
    <property type="entry name" value="OMP_bac"/>
</dbReference>
<dbReference type="GO" id="GO:0009279">
    <property type="term" value="C:cell outer membrane"/>
    <property type="evidence" value="ECO:0007669"/>
    <property type="project" value="UniProtKB-SubCell"/>
</dbReference>
<dbReference type="PROSITE" id="PS51123">
    <property type="entry name" value="OMPA_2"/>
    <property type="match status" value="1"/>
</dbReference>
<proteinExistence type="predicted"/>
<evidence type="ECO:0000313" key="6">
    <source>
        <dbReference type="EMBL" id="QGZ94247.1"/>
    </source>
</evidence>
<dbReference type="InterPro" id="IPR006690">
    <property type="entry name" value="OMPA-like_CS"/>
</dbReference>
<dbReference type="PROSITE" id="PS51257">
    <property type="entry name" value="PROKAR_LIPOPROTEIN"/>
    <property type="match status" value="1"/>
</dbReference>
<dbReference type="Proteomes" id="UP000431269">
    <property type="component" value="Chromosome"/>
</dbReference>
<feature type="domain" description="OmpA-like" evidence="5">
    <location>
        <begin position="100"/>
        <end position="217"/>
    </location>
</feature>
<comment type="subcellular location">
    <subcellularLocation>
        <location evidence="1">Cell outer membrane</location>
    </subcellularLocation>
</comment>
<organism evidence="6 7">
    <name type="scientific">Terricaulis silvestris</name>
    <dbReference type="NCBI Taxonomy" id="2686094"/>
    <lineage>
        <taxon>Bacteria</taxon>
        <taxon>Pseudomonadati</taxon>
        <taxon>Pseudomonadota</taxon>
        <taxon>Alphaproteobacteria</taxon>
        <taxon>Caulobacterales</taxon>
        <taxon>Caulobacteraceae</taxon>
        <taxon>Terricaulis</taxon>
    </lineage>
</organism>
<evidence type="ECO:0000259" key="5">
    <source>
        <dbReference type="PROSITE" id="PS51123"/>
    </source>
</evidence>
<dbReference type="Gene3D" id="3.30.1330.60">
    <property type="entry name" value="OmpA-like domain"/>
    <property type="match status" value="1"/>
</dbReference>
<evidence type="ECO:0000256" key="1">
    <source>
        <dbReference type="ARBA" id="ARBA00004442"/>
    </source>
</evidence>
<dbReference type="KEGG" id="tsv:DSM104635_01063"/>
<dbReference type="InterPro" id="IPR006665">
    <property type="entry name" value="OmpA-like"/>
</dbReference>
<keyword evidence="2 4" id="KW-0472">Membrane</keyword>
<dbReference type="SUPFAM" id="SSF103088">
    <property type="entry name" value="OmpA-like"/>
    <property type="match status" value="1"/>
</dbReference>
<reference evidence="7" key="1">
    <citation type="submission" date="2019-12" db="EMBL/GenBank/DDBJ databases">
        <title>Complete genome of Terracaulis silvestris 0127_4.</title>
        <authorList>
            <person name="Vieira S."/>
            <person name="Riedel T."/>
            <person name="Sproer C."/>
            <person name="Pascual J."/>
            <person name="Boedeker C."/>
            <person name="Overmann J."/>
        </authorList>
    </citation>
    <scope>NUCLEOTIDE SEQUENCE [LARGE SCALE GENOMIC DNA]</scope>
    <source>
        <strain evidence="7">0127_4</strain>
    </source>
</reference>
<protein>
    <submittedName>
        <fullName evidence="6">Inner membrane lipoprotein YiaD</fullName>
    </submittedName>
</protein>
<name>A0A6I6MNB7_9CAUL</name>
<dbReference type="InterPro" id="IPR036737">
    <property type="entry name" value="OmpA-like_sf"/>
</dbReference>
<dbReference type="InterPro" id="IPR027367">
    <property type="entry name" value="Gly-zipper_YMGG"/>
</dbReference>
<dbReference type="RefSeq" id="WP_158765197.1">
    <property type="nucleotide sequence ID" value="NZ_CP047045.1"/>
</dbReference>
<dbReference type="AlphaFoldDB" id="A0A6I6MNB7"/>
<dbReference type="Pfam" id="PF13441">
    <property type="entry name" value="Gly-zipper_YMGG"/>
    <property type="match status" value="1"/>
</dbReference>
<dbReference type="EMBL" id="CP047045">
    <property type="protein sequence ID" value="QGZ94247.1"/>
    <property type="molecule type" value="Genomic_DNA"/>
</dbReference>
<keyword evidence="7" id="KW-1185">Reference proteome</keyword>
<accession>A0A6I6MNB7</accession>
<evidence type="ECO:0000313" key="7">
    <source>
        <dbReference type="Proteomes" id="UP000431269"/>
    </source>
</evidence>
<evidence type="ECO:0000256" key="4">
    <source>
        <dbReference type="PROSITE-ProRule" id="PRU00473"/>
    </source>
</evidence>
<keyword evidence="3" id="KW-0998">Cell outer membrane</keyword>
<dbReference type="InterPro" id="IPR050330">
    <property type="entry name" value="Bact_OuterMem_StrucFunc"/>
</dbReference>
<evidence type="ECO:0000256" key="2">
    <source>
        <dbReference type="ARBA" id="ARBA00023136"/>
    </source>
</evidence>
<dbReference type="CDD" id="cd07185">
    <property type="entry name" value="OmpA_C-like"/>
    <property type="match status" value="1"/>
</dbReference>
<dbReference type="PROSITE" id="PS01068">
    <property type="entry name" value="OMPA_1"/>
    <property type="match status" value="1"/>
</dbReference>
<sequence>MIRKFVTGLAAVMFLVSCTNVDPVTGERTRNNTGTGAIIGAIVGAGAGTLAGGDDRRNALIGAGIGALAGTAIGNYMDRTYQNLRERLAGTGVGVTRVSQSQILLNFPADLTFDFNSDAVKGQFVPTLRNVGSILTEYNQTTVDVYGHADSVGSDDYNQGLSERRAMNVGSVLISGGVIRQRLVAEGFGEARPVASNASDDGRARNRRVEVYISAFTG</sequence>
<dbReference type="PRINTS" id="PR01021">
    <property type="entry name" value="OMPADOMAIN"/>
</dbReference>
<gene>
    <name evidence="6" type="primary">yiaD_1</name>
    <name evidence="6" type="ORF">DSM104635_01063</name>
</gene>
<dbReference type="PANTHER" id="PTHR30329">
    <property type="entry name" value="STATOR ELEMENT OF FLAGELLAR MOTOR COMPLEX"/>
    <property type="match status" value="1"/>
</dbReference>
<dbReference type="PANTHER" id="PTHR30329:SF21">
    <property type="entry name" value="LIPOPROTEIN YIAD-RELATED"/>
    <property type="match status" value="1"/>
</dbReference>
<keyword evidence="6" id="KW-0449">Lipoprotein</keyword>
<evidence type="ECO:0000256" key="3">
    <source>
        <dbReference type="ARBA" id="ARBA00023237"/>
    </source>
</evidence>